<dbReference type="EMBL" id="CATQJL010000305">
    <property type="protein sequence ID" value="CAJ0602974.1"/>
    <property type="molecule type" value="Genomic_DNA"/>
</dbReference>
<comment type="caution">
    <text evidence="2">The sequence shown here is derived from an EMBL/GenBank/DDBJ whole genome shotgun (WGS) entry which is preliminary data.</text>
</comment>
<feature type="chain" id="PRO_5041229171" description="Apple domain-containing protein" evidence="1">
    <location>
        <begin position="26"/>
        <end position="128"/>
    </location>
</feature>
<evidence type="ECO:0008006" key="4">
    <source>
        <dbReference type="Google" id="ProtNLM"/>
    </source>
</evidence>
<reference evidence="2" key="1">
    <citation type="submission" date="2023-07" db="EMBL/GenBank/DDBJ databases">
        <authorList>
            <consortium name="CYATHOMIX"/>
        </authorList>
    </citation>
    <scope>NUCLEOTIDE SEQUENCE</scope>
    <source>
        <strain evidence="2">N/A</strain>
    </source>
</reference>
<name>A0AA36M883_CYLNA</name>
<sequence>MAMGSLTSICLSMMLLACLAGACHNLPAMQFLGPRAYILQQRMECKGGKVYDIDNVQDVEQCREACRQFDCAAVNLLQLGEFAFKCEILNSVYGMQPATGAACYYASDAMGAYGLGGYGGYGGYFGRR</sequence>
<keyword evidence="1" id="KW-0732">Signal</keyword>
<feature type="signal peptide" evidence="1">
    <location>
        <begin position="1"/>
        <end position="25"/>
    </location>
</feature>
<accession>A0AA36M883</accession>
<protein>
    <recommendedName>
        <fullName evidence="4">Apple domain-containing protein</fullName>
    </recommendedName>
</protein>
<evidence type="ECO:0000313" key="3">
    <source>
        <dbReference type="Proteomes" id="UP001176961"/>
    </source>
</evidence>
<proteinExistence type="predicted"/>
<evidence type="ECO:0000256" key="1">
    <source>
        <dbReference type="SAM" id="SignalP"/>
    </source>
</evidence>
<evidence type="ECO:0000313" key="2">
    <source>
        <dbReference type="EMBL" id="CAJ0602974.1"/>
    </source>
</evidence>
<gene>
    <name evidence="2" type="ORF">CYNAS_LOCUS14957</name>
</gene>
<organism evidence="2 3">
    <name type="scientific">Cylicocyclus nassatus</name>
    <name type="common">Nematode worm</name>
    <dbReference type="NCBI Taxonomy" id="53992"/>
    <lineage>
        <taxon>Eukaryota</taxon>
        <taxon>Metazoa</taxon>
        <taxon>Ecdysozoa</taxon>
        <taxon>Nematoda</taxon>
        <taxon>Chromadorea</taxon>
        <taxon>Rhabditida</taxon>
        <taxon>Rhabditina</taxon>
        <taxon>Rhabditomorpha</taxon>
        <taxon>Strongyloidea</taxon>
        <taxon>Strongylidae</taxon>
        <taxon>Cylicocyclus</taxon>
    </lineage>
</organism>
<dbReference type="AlphaFoldDB" id="A0AA36M883"/>
<keyword evidence="3" id="KW-1185">Reference proteome</keyword>
<dbReference type="Proteomes" id="UP001176961">
    <property type="component" value="Unassembled WGS sequence"/>
</dbReference>